<evidence type="ECO:0000256" key="7">
    <source>
        <dbReference type="ARBA" id="ARBA00023274"/>
    </source>
</evidence>
<evidence type="ECO:0000256" key="4">
    <source>
        <dbReference type="ARBA" id="ARBA00022730"/>
    </source>
</evidence>
<evidence type="ECO:0000256" key="6">
    <source>
        <dbReference type="ARBA" id="ARBA00022980"/>
    </source>
</evidence>
<geneLocation type="plastid" evidence="9"/>
<gene>
    <name evidence="9" type="primary">rpl21</name>
    <name evidence="9" type="ORF">Apop_103</name>
</gene>
<comment type="similarity">
    <text evidence="2">Belongs to the bacterial ribosomal protein bL21 family.</text>
</comment>
<keyword evidence="4" id="KW-0699">rRNA-binding</keyword>
<dbReference type="PANTHER" id="PTHR21349:SF7">
    <property type="entry name" value="LARGE RIBOSOMAL SUBUNIT PROTEIN BL21C"/>
    <property type="match status" value="1"/>
</dbReference>
<dbReference type="RefSeq" id="YP_009296653.1">
    <property type="nucleotide sequence ID" value="NC_031172.1"/>
</dbReference>
<evidence type="ECO:0000256" key="2">
    <source>
        <dbReference type="ARBA" id="ARBA00008563"/>
    </source>
</evidence>
<proteinExistence type="inferred from homology"/>
<dbReference type="NCBIfam" id="TIGR00061">
    <property type="entry name" value="L21"/>
    <property type="match status" value="1"/>
</dbReference>
<reference evidence="9" key="1">
    <citation type="journal article" date="2016" name="BMC Biol.">
        <title>Parallel evolution of highly conserved plastid genome architecture in red seaweeds and seed plants.</title>
        <authorList>
            <person name="Lee J."/>
            <person name="Cho C.H."/>
            <person name="Park S.I."/>
            <person name="Choi J.W."/>
            <person name="Song H.S."/>
            <person name="West J.A."/>
            <person name="Bhattacharya D."/>
            <person name="Yoon H.S."/>
        </authorList>
    </citation>
    <scope>NUCLEOTIDE SEQUENCE</scope>
</reference>
<evidence type="ECO:0000256" key="1">
    <source>
        <dbReference type="ARBA" id="ARBA00004474"/>
    </source>
</evidence>
<dbReference type="InterPro" id="IPR036164">
    <property type="entry name" value="bL21-like_sf"/>
</dbReference>
<dbReference type="GeneID" id="29073029"/>
<name>A0A1C9CBM1_9FLOR</name>
<dbReference type="PANTHER" id="PTHR21349">
    <property type="entry name" value="50S RIBOSOMAL PROTEIN L21"/>
    <property type="match status" value="1"/>
</dbReference>
<protein>
    <recommendedName>
        <fullName evidence="8">50S ribosomal protein L21, chloroplastic</fullName>
    </recommendedName>
</protein>
<keyword evidence="6 9" id="KW-0689">Ribosomal protein</keyword>
<dbReference type="AlphaFoldDB" id="A0A1C9CBM1"/>
<evidence type="ECO:0000256" key="5">
    <source>
        <dbReference type="ARBA" id="ARBA00022884"/>
    </source>
</evidence>
<dbReference type="GO" id="GO:0009536">
    <property type="term" value="C:plastid"/>
    <property type="evidence" value="ECO:0007669"/>
    <property type="project" value="UniProtKB-SubCell"/>
</dbReference>
<dbReference type="PROSITE" id="PS01169">
    <property type="entry name" value="RIBOSOMAL_L21"/>
    <property type="match status" value="1"/>
</dbReference>
<dbReference type="GO" id="GO:0006412">
    <property type="term" value="P:translation"/>
    <property type="evidence" value="ECO:0007669"/>
    <property type="project" value="InterPro"/>
</dbReference>
<evidence type="ECO:0000256" key="8">
    <source>
        <dbReference type="ARBA" id="ARBA00035397"/>
    </source>
</evidence>
<dbReference type="InterPro" id="IPR028909">
    <property type="entry name" value="bL21-like"/>
</dbReference>
<accession>A0A1C9CBM1</accession>
<sequence>MTYAIVDISGHQLLIKPGCYYDLNKIPLEIGKMVLFNKILLLKHKGFIKIGNPCLNNVRIKATIVKHLKAKKVTVFKMKSKKRYRWKYGHRQELTRLIINSIYINNIKV</sequence>
<dbReference type="SUPFAM" id="SSF141091">
    <property type="entry name" value="L21p-like"/>
    <property type="match status" value="1"/>
</dbReference>
<dbReference type="GO" id="GO:0019843">
    <property type="term" value="F:rRNA binding"/>
    <property type="evidence" value="ECO:0007669"/>
    <property type="project" value="UniProtKB-KW"/>
</dbReference>
<dbReference type="HAMAP" id="MF_01363">
    <property type="entry name" value="Ribosomal_bL21"/>
    <property type="match status" value="1"/>
</dbReference>
<organism evidence="9">
    <name type="scientific">Apophlaea sinclairii</name>
    <dbReference type="NCBI Taxonomy" id="212746"/>
    <lineage>
        <taxon>Eukaryota</taxon>
        <taxon>Rhodophyta</taxon>
        <taxon>Florideophyceae</taxon>
        <taxon>Hildenbrandiophycidae</taxon>
        <taxon>Hildenbrandiales</taxon>
        <taxon>Hildenbrandiaceae</taxon>
        <taxon>Apophlaea</taxon>
    </lineage>
</organism>
<dbReference type="GO" id="GO:0005762">
    <property type="term" value="C:mitochondrial large ribosomal subunit"/>
    <property type="evidence" value="ECO:0007669"/>
    <property type="project" value="TreeGrafter"/>
</dbReference>
<dbReference type="EMBL" id="KX284716">
    <property type="protein sequence ID" value="AOM65793.1"/>
    <property type="molecule type" value="Genomic_DNA"/>
</dbReference>
<dbReference type="InterPro" id="IPR001787">
    <property type="entry name" value="Ribosomal_bL21"/>
</dbReference>
<evidence type="ECO:0000313" key="9">
    <source>
        <dbReference type="EMBL" id="AOM65793.1"/>
    </source>
</evidence>
<dbReference type="Pfam" id="PF00829">
    <property type="entry name" value="Ribosomal_L21p"/>
    <property type="match status" value="1"/>
</dbReference>
<keyword evidence="3 9" id="KW-0934">Plastid</keyword>
<dbReference type="InterPro" id="IPR018258">
    <property type="entry name" value="Ribosomal_bL21_CS"/>
</dbReference>
<keyword evidence="5" id="KW-0694">RNA-binding</keyword>
<evidence type="ECO:0000256" key="3">
    <source>
        <dbReference type="ARBA" id="ARBA00022640"/>
    </source>
</evidence>
<dbReference type="GO" id="GO:0003735">
    <property type="term" value="F:structural constituent of ribosome"/>
    <property type="evidence" value="ECO:0007669"/>
    <property type="project" value="InterPro"/>
</dbReference>
<comment type="subcellular location">
    <subcellularLocation>
        <location evidence="1">Plastid</location>
    </subcellularLocation>
</comment>
<keyword evidence="7" id="KW-0687">Ribonucleoprotein</keyword>